<keyword evidence="1" id="KW-0732">Signal</keyword>
<dbReference type="AlphaFoldDB" id="A0A1G5J6G2"/>
<dbReference type="RefSeq" id="WP_244503461.1">
    <property type="nucleotide sequence ID" value="NZ_FMVF01000012.1"/>
</dbReference>
<dbReference type="Proteomes" id="UP000199354">
    <property type="component" value="Unassembled WGS sequence"/>
</dbReference>
<proteinExistence type="predicted"/>
<evidence type="ECO:0000313" key="2">
    <source>
        <dbReference type="EMBL" id="SCY83965.1"/>
    </source>
</evidence>
<evidence type="ECO:0000313" key="3">
    <source>
        <dbReference type="Proteomes" id="UP000199354"/>
    </source>
</evidence>
<feature type="chain" id="PRO_5011460333" evidence="1">
    <location>
        <begin position="20"/>
        <end position="70"/>
    </location>
</feature>
<organism evidence="2 3">
    <name type="scientific">Flavobacterium caeni</name>
    <dbReference type="NCBI Taxonomy" id="490189"/>
    <lineage>
        <taxon>Bacteria</taxon>
        <taxon>Pseudomonadati</taxon>
        <taxon>Bacteroidota</taxon>
        <taxon>Flavobacteriia</taxon>
        <taxon>Flavobacteriales</taxon>
        <taxon>Flavobacteriaceae</taxon>
        <taxon>Flavobacterium</taxon>
    </lineage>
</organism>
<dbReference type="EMBL" id="FMVF01000012">
    <property type="protein sequence ID" value="SCY83965.1"/>
    <property type="molecule type" value="Genomic_DNA"/>
</dbReference>
<sequence length="70" mass="7686">MLRYMIALSLLITLTSFRAETQVFICGPAGAKKYHYTANCRGLSACKHGTFEVPKSKAESLGLSLCGWED</sequence>
<keyword evidence="3" id="KW-1185">Reference proteome</keyword>
<gene>
    <name evidence="2" type="ORF">SAMN02927903_02572</name>
</gene>
<feature type="signal peptide" evidence="1">
    <location>
        <begin position="1"/>
        <end position="19"/>
    </location>
</feature>
<accession>A0A1G5J6G2</accession>
<protein>
    <submittedName>
        <fullName evidence="2">Uncharacterized protein</fullName>
    </submittedName>
</protein>
<reference evidence="2 3" key="1">
    <citation type="submission" date="2016-10" db="EMBL/GenBank/DDBJ databases">
        <authorList>
            <person name="de Groot N.N."/>
        </authorList>
    </citation>
    <scope>NUCLEOTIDE SEQUENCE [LARGE SCALE GENOMIC DNA]</scope>
    <source>
        <strain evidence="2 3">CGMCC 1.7031</strain>
    </source>
</reference>
<evidence type="ECO:0000256" key="1">
    <source>
        <dbReference type="SAM" id="SignalP"/>
    </source>
</evidence>
<name>A0A1G5J6G2_9FLAO</name>